<feature type="transmembrane region" description="Helical" evidence="1">
    <location>
        <begin position="53"/>
        <end position="69"/>
    </location>
</feature>
<protein>
    <submittedName>
        <fullName evidence="2">Uncharacterized protein</fullName>
    </submittedName>
</protein>
<dbReference type="RefSeq" id="WP_058582797.1">
    <property type="nucleotide sequence ID" value="NZ_LOPU01000030.1"/>
</dbReference>
<dbReference type="AlphaFoldDB" id="A0A0W1R4Z5"/>
<dbReference type="STRING" id="1514971.AUR64_17690"/>
<feature type="transmembrane region" description="Helical" evidence="1">
    <location>
        <begin position="30"/>
        <end position="47"/>
    </location>
</feature>
<organism evidence="2 3">
    <name type="scientific">Haloprofundus marisrubri</name>
    <dbReference type="NCBI Taxonomy" id="1514971"/>
    <lineage>
        <taxon>Archaea</taxon>
        <taxon>Methanobacteriati</taxon>
        <taxon>Methanobacteriota</taxon>
        <taxon>Stenosarchaea group</taxon>
        <taxon>Halobacteria</taxon>
        <taxon>Halobacteriales</taxon>
        <taxon>Haloferacaceae</taxon>
        <taxon>Haloprofundus</taxon>
    </lineage>
</organism>
<keyword evidence="1" id="KW-0472">Membrane</keyword>
<accession>A0A0W1R4Z5</accession>
<dbReference type="Proteomes" id="UP000054387">
    <property type="component" value="Unassembled WGS sequence"/>
</dbReference>
<evidence type="ECO:0000256" key="1">
    <source>
        <dbReference type="SAM" id="Phobius"/>
    </source>
</evidence>
<name>A0A0W1R4Z5_9EURY</name>
<keyword evidence="3" id="KW-1185">Reference proteome</keyword>
<proteinExistence type="predicted"/>
<evidence type="ECO:0000313" key="3">
    <source>
        <dbReference type="Proteomes" id="UP000054387"/>
    </source>
</evidence>
<feature type="transmembrane region" description="Helical" evidence="1">
    <location>
        <begin position="6"/>
        <end position="23"/>
    </location>
</feature>
<dbReference type="EMBL" id="LOPU01000030">
    <property type="protein sequence ID" value="KTG08513.1"/>
    <property type="molecule type" value="Genomic_DNA"/>
</dbReference>
<gene>
    <name evidence="2" type="ORF">AUR64_17690</name>
</gene>
<evidence type="ECO:0000313" key="2">
    <source>
        <dbReference type="EMBL" id="KTG08513.1"/>
    </source>
</evidence>
<reference evidence="2 3" key="1">
    <citation type="submission" date="2015-12" db="EMBL/GenBank/DDBJ databases">
        <title>Haloprofundus marisrubri gen. nov., sp. nov., an extremely halophilic archaeon isolated from the Discovery deep brine-seawater interface in the Red Sea.</title>
        <authorList>
            <person name="Zhang G."/>
            <person name="Stingl U."/>
            <person name="Rashid M."/>
        </authorList>
    </citation>
    <scope>NUCLEOTIDE SEQUENCE [LARGE SCALE GENOMIC DNA]</scope>
    <source>
        <strain evidence="2 3">SB9</strain>
    </source>
</reference>
<keyword evidence="1" id="KW-1133">Transmembrane helix</keyword>
<comment type="caution">
    <text evidence="2">The sequence shown here is derived from an EMBL/GenBank/DDBJ whole genome shotgun (WGS) entry which is preliminary data.</text>
</comment>
<keyword evidence="1" id="KW-0812">Transmembrane</keyword>
<sequence>MEFTGYWLVFMMVIFLVGSVFAKTANQRRTHFFAGAALLVALVHSFVAEFEPMVLLVPVFMFVALYYGYKAALEREAPNWYSWYQRQD</sequence>